<evidence type="ECO:0000313" key="7">
    <source>
        <dbReference type="EMBL" id="TKA66479.1"/>
    </source>
</evidence>
<dbReference type="InterPro" id="IPR051175">
    <property type="entry name" value="CLK_kinases"/>
</dbReference>
<sequence length="240" mass="27462">MARKLINGRAVYLCHNDFGDFDGKAALKKMFPKITDFGLAERGDQPGPRIHPIQPNHCHAPEVLLGTGWSYSADIWNFGIMIWDLLAGRELFHTAHRGNHSYSAQHHLAEMIALLGPAPETLVERERNMRHWRWSPEARNHDGKLCNNAADFFGGPFFSEDGEFVRKDLIPFDRNMSDAVPECIIDEDKELFLKFVRRMLCWLPEDRAAAKALKEDPWLDFTRNRPKGSVLTGPVEQEGR</sequence>
<comment type="caution">
    <text evidence="7">The sequence shown here is derived from an EMBL/GenBank/DDBJ whole genome shotgun (WGS) entry which is preliminary data.</text>
</comment>
<dbReference type="PROSITE" id="PS50011">
    <property type="entry name" value="PROTEIN_KINASE_DOM"/>
    <property type="match status" value="1"/>
</dbReference>
<dbReference type="STRING" id="331657.A0A4V5NED9"/>
<gene>
    <name evidence="7" type="ORF">B0A49_10101</name>
</gene>
<name>A0A4V5NED9_9PEZI</name>
<organism evidence="7 8">
    <name type="scientific">Cryomyces minteri</name>
    <dbReference type="NCBI Taxonomy" id="331657"/>
    <lineage>
        <taxon>Eukaryota</taxon>
        <taxon>Fungi</taxon>
        <taxon>Dikarya</taxon>
        <taxon>Ascomycota</taxon>
        <taxon>Pezizomycotina</taxon>
        <taxon>Dothideomycetes</taxon>
        <taxon>Dothideomycetes incertae sedis</taxon>
        <taxon>Cryomyces</taxon>
    </lineage>
</organism>
<dbReference type="InterPro" id="IPR011009">
    <property type="entry name" value="Kinase-like_dom_sf"/>
</dbReference>
<dbReference type="Proteomes" id="UP000308768">
    <property type="component" value="Unassembled WGS sequence"/>
</dbReference>
<proteinExistence type="predicted"/>
<dbReference type="PANTHER" id="PTHR45646:SF11">
    <property type="entry name" value="SERINE_THREONINE-PROTEIN KINASE DOA"/>
    <property type="match status" value="1"/>
</dbReference>
<dbReference type="AlphaFoldDB" id="A0A4V5NED9"/>
<dbReference type="OrthoDB" id="3739509at2759"/>
<keyword evidence="2" id="KW-0808">Transferase</keyword>
<keyword evidence="8" id="KW-1185">Reference proteome</keyword>
<evidence type="ECO:0000256" key="2">
    <source>
        <dbReference type="ARBA" id="ARBA00022679"/>
    </source>
</evidence>
<dbReference type="GO" id="GO:0005634">
    <property type="term" value="C:nucleus"/>
    <property type="evidence" value="ECO:0007669"/>
    <property type="project" value="TreeGrafter"/>
</dbReference>
<protein>
    <recommendedName>
        <fullName evidence="6">Protein kinase domain-containing protein</fullName>
    </recommendedName>
</protein>
<evidence type="ECO:0000259" key="6">
    <source>
        <dbReference type="PROSITE" id="PS50011"/>
    </source>
</evidence>
<keyword evidence="1" id="KW-0723">Serine/threonine-protein kinase</keyword>
<dbReference type="SMART" id="SM00220">
    <property type="entry name" value="S_TKc"/>
    <property type="match status" value="1"/>
</dbReference>
<dbReference type="GO" id="GO:0043484">
    <property type="term" value="P:regulation of RNA splicing"/>
    <property type="evidence" value="ECO:0007669"/>
    <property type="project" value="TreeGrafter"/>
</dbReference>
<keyword evidence="5" id="KW-0067">ATP-binding</keyword>
<dbReference type="GO" id="GO:0005524">
    <property type="term" value="F:ATP binding"/>
    <property type="evidence" value="ECO:0007669"/>
    <property type="project" value="UniProtKB-KW"/>
</dbReference>
<dbReference type="GO" id="GO:0004674">
    <property type="term" value="F:protein serine/threonine kinase activity"/>
    <property type="evidence" value="ECO:0007669"/>
    <property type="project" value="UniProtKB-KW"/>
</dbReference>
<dbReference type="EMBL" id="NAJN01001014">
    <property type="protein sequence ID" value="TKA66479.1"/>
    <property type="molecule type" value="Genomic_DNA"/>
</dbReference>
<evidence type="ECO:0000256" key="3">
    <source>
        <dbReference type="ARBA" id="ARBA00022741"/>
    </source>
</evidence>
<evidence type="ECO:0000256" key="1">
    <source>
        <dbReference type="ARBA" id="ARBA00022527"/>
    </source>
</evidence>
<keyword evidence="3" id="KW-0547">Nucleotide-binding</keyword>
<evidence type="ECO:0000256" key="5">
    <source>
        <dbReference type="ARBA" id="ARBA00022840"/>
    </source>
</evidence>
<accession>A0A4V5NED9</accession>
<dbReference type="Gene3D" id="1.10.510.10">
    <property type="entry name" value="Transferase(Phosphotransferase) domain 1"/>
    <property type="match status" value="1"/>
</dbReference>
<dbReference type="InterPro" id="IPR000719">
    <property type="entry name" value="Prot_kinase_dom"/>
</dbReference>
<evidence type="ECO:0000313" key="8">
    <source>
        <dbReference type="Proteomes" id="UP000308768"/>
    </source>
</evidence>
<keyword evidence="4" id="KW-0418">Kinase</keyword>
<dbReference type="Pfam" id="PF00069">
    <property type="entry name" value="Pkinase"/>
    <property type="match status" value="1"/>
</dbReference>
<dbReference type="PANTHER" id="PTHR45646">
    <property type="entry name" value="SERINE/THREONINE-PROTEIN KINASE DOA-RELATED"/>
    <property type="match status" value="1"/>
</dbReference>
<evidence type="ECO:0000256" key="4">
    <source>
        <dbReference type="ARBA" id="ARBA00022777"/>
    </source>
</evidence>
<reference evidence="7 8" key="1">
    <citation type="submission" date="2017-03" db="EMBL/GenBank/DDBJ databases">
        <title>Genomes of endolithic fungi from Antarctica.</title>
        <authorList>
            <person name="Coleine C."/>
            <person name="Masonjones S."/>
            <person name="Stajich J.E."/>
        </authorList>
    </citation>
    <scope>NUCLEOTIDE SEQUENCE [LARGE SCALE GENOMIC DNA]</scope>
    <source>
        <strain evidence="7 8">CCFEE 5187</strain>
    </source>
</reference>
<feature type="domain" description="Protein kinase" evidence="6">
    <location>
        <begin position="1"/>
        <end position="219"/>
    </location>
</feature>
<dbReference type="SUPFAM" id="SSF56112">
    <property type="entry name" value="Protein kinase-like (PK-like)"/>
    <property type="match status" value="1"/>
</dbReference>